<comment type="caution">
    <text evidence="1">The sequence shown here is derived from an EMBL/GenBank/DDBJ whole genome shotgun (WGS) entry which is preliminary data.</text>
</comment>
<proteinExistence type="predicted"/>
<accession>A0A941W5N0</accession>
<dbReference type="Proteomes" id="UP000722750">
    <property type="component" value="Unassembled WGS sequence"/>
</dbReference>
<reference evidence="1" key="1">
    <citation type="journal article" date="2021" name="ISME J.">
        <title>Fine-scale metabolic discontinuity in a stratified prokaryote microbiome of a Red Sea deep halocline.</title>
        <authorList>
            <person name="Michoud G."/>
            <person name="Ngugi D.K."/>
            <person name="Barozzi A."/>
            <person name="Merlino G."/>
            <person name="Calleja M.L."/>
            <person name="Delgado-Huertas A."/>
            <person name="Moran X.A.G."/>
            <person name="Daffonchio D."/>
        </authorList>
    </citation>
    <scope>NUCLEOTIDE SEQUENCE</scope>
    <source>
        <strain evidence="1">SuakinDeep_MAG55_1</strain>
    </source>
</reference>
<gene>
    <name evidence="1" type="ORF">MAG551_02640</name>
</gene>
<dbReference type="AlphaFoldDB" id="A0A941W5N0"/>
<evidence type="ECO:0000313" key="1">
    <source>
        <dbReference type="EMBL" id="MBS1259567.1"/>
    </source>
</evidence>
<sequence>MYETVITSNDQKLYLATFEFVSGEYEQIFEKAFYAEDDEELENKIHEYLINYYGEGSTPEIDGDVYYYWNGEVTVKELGRQVITNFKQLINKLL</sequence>
<dbReference type="EMBL" id="JAANXD010000100">
    <property type="protein sequence ID" value="MBS1259567.1"/>
    <property type="molecule type" value="Genomic_DNA"/>
</dbReference>
<name>A0A941W5N0_9BACT</name>
<evidence type="ECO:0000313" key="2">
    <source>
        <dbReference type="Proteomes" id="UP000722750"/>
    </source>
</evidence>
<organism evidence="1 2">
    <name type="scientific">Candidatus Scalindua arabica</name>
    <dbReference type="NCBI Taxonomy" id="1127984"/>
    <lineage>
        <taxon>Bacteria</taxon>
        <taxon>Pseudomonadati</taxon>
        <taxon>Planctomycetota</taxon>
        <taxon>Candidatus Brocadiia</taxon>
        <taxon>Candidatus Brocadiales</taxon>
        <taxon>Candidatus Scalinduaceae</taxon>
        <taxon>Candidatus Scalindua</taxon>
    </lineage>
</organism>
<protein>
    <submittedName>
        <fullName evidence="1">Uncharacterized protein</fullName>
    </submittedName>
</protein>